<feature type="domain" description="DRBM" evidence="10">
    <location>
        <begin position="210"/>
        <end position="278"/>
    </location>
</feature>
<dbReference type="InterPro" id="IPR050339">
    <property type="entry name" value="CC_SR_Kinase"/>
</dbReference>
<feature type="compositionally biased region" description="Polar residues" evidence="8">
    <location>
        <begin position="163"/>
        <end position="177"/>
    </location>
</feature>
<keyword evidence="4 7" id="KW-0067">ATP-binding</keyword>
<feature type="compositionally biased region" description="Polar residues" evidence="8">
    <location>
        <begin position="306"/>
        <end position="352"/>
    </location>
</feature>
<evidence type="ECO:0000256" key="4">
    <source>
        <dbReference type="ARBA" id="ARBA00022840"/>
    </source>
</evidence>
<dbReference type="InParanoid" id="A0A6P7JTV4"/>
<organism evidence="11 12">
    <name type="scientific">Parambassis ranga</name>
    <name type="common">Indian glassy fish</name>
    <dbReference type="NCBI Taxonomy" id="210632"/>
    <lineage>
        <taxon>Eukaryota</taxon>
        <taxon>Metazoa</taxon>
        <taxon>Chordata</taxon>
        <taxon>Craniata</taxon>
        <taxon>Vertebrata</taxon>
        <taxon>Euteleostomi</taxon>
        <taxon>Actinopterygii</taxon>
        <taxon>Neopterygii</taxon>
        <taxon>Teleostei</taxon>
        <taxon>Neoteleostei</taxon>
        <taxon>Acanthomorphata</taxon>
        <taxon>Ovalentaria</taxon>
        <taxon>Ambassidae</taxon>
        <taxon>Parambassis</taxon>
    </lineage>
</organism>
<evidence type="ECO:0000256" key="3">
    <source>
        <dbReference type="ARBA" id="ARBA00022777"/>
    </source>
</evidence>
<feature type="region of interest" description="Disordered" evidence="8">
    <location>
        <begin position="293"/>
        <end position="353"/>
    </location>
</feature>
<dbReference type="SMART" id="SM00358">
    <property type="entry name" value="DSRM"/>
    <property type="match status" value="3"/>
</dbReference>
<dbReference type="InterPro" id="IPR017441">
    <property type="entry name" value="Protein_kinase_ATP_BS"/>
</dbReference>
<dbReference type="GO" id="GO:0005524">
    <property type="term" value="F:ATP binding"/>
    <property type="evidence" value="ECO:0007669"/>
    <property type="project" value="UniProtKB-UniRule"/>
</dbReference>
<dbReference type="GO" id="GO:0004694">
    <property type="term" value="F:eukaryotic translation initiation factor 2alpha kinase activity"/>
    <property type="evidence" value="ECO:0007669"/>
    <property type="project" value="TreeGrafter"/>
</dbReference>
<dbReference type="PANTHER" id="PTHR11042:SF166">
    <property type="entry name" value="EUKARYOTIC TRANSLATION INITIATION FACTOR 2-ALPHA KINASE 3"/>
    <property type="match status" value="1"/>
</dbReference>
<dbReference type="GeneID" id="114447086"/>
<feature type="binding site" evidence="7">
    <location>
        <position position="386"/>
    </location>
    <ligand>
        <name>ATP</name>
        <dbReference type="ChEBI" id="CHEBI:30616"/>
    </ligand>
</feature>
<dbReference type="SMART" id="SM00220">
    <property type="entry name" value="S_TKc"/>
    <property type="match status" value="1"/>
</dbReference>
<evidence type="ECO:0000259" key="10">
    <source>
        <dbReference type="PROSITE" id="PS50137"/>
    </source>
</evidence>
<keyword evidence="2 7" id="KW-0547">Nucleotide-binding</keyword>
<evidence type="ECO:0000256" key="5">
    <source>
        <dbReference type="ARBA" id="ARBA00037982"/>
    </source>
</evidence>
<dbReference type="CDD" id="cd13996">
    <property type="entry name" value="STKc_EIF2AK"/>
    <property type="match status" value="1"/>
</dbReference>
<evidence type="ECO:0000256" key="2">
    <source>
        <dbReference type="ARBA" id="ARBA00022741"/>
    </source>
</evidence>
<feature type="region of interest" description="Disordered" evidence="8">
    <location>
        <begin position="163"/>
        <end position="185"/>
    </location>
</feature>
<accession>A0A6P7JTV4</accession>
<dbReference type="Pfam" id="PF00069">
    <property type="entry name" value="Pkinase"/>
    <property type="match status" value="1"/>
</dbReference>
<dbReference type="PROSITE" id="PS00107">
    <property type="entry name" value="PROTEIN_KINASE_ATP"/>
    <property type="match status" value="1"/>
</dbReference>
<dbReference type="InterPro" id="IPR011009">
    <property type="entry name" value="Kinase-like_dom_sf"/>
</dbReference>
<comment type="similarity">
    <text evidence="5">Belongs to the protein kinase superfamily. Ser/Thr protein kinase family. GCN2 subfamily.</text>
</comment>
<dbReference type="GO" id="GO:0003725">
    <property type="term" value="F:double-stranded RNA binding"/>
    <property type="evidence" value="ECO:0007669"/>
    <property type="project" value="InterPro"/>
</dbReference>
<protein>
    <submittedName>
        <fullName evidence="12">Interferon-induced, double-stranded RNA-activated protein kinase-like</fullName>
    </submittedName>
</protein>
<proteinExistence type="inferred from homology"/>
<dbReference type="PROSITE" id="PS50011">
    <property type="entry name" value="PROTEIN_KINASE_DOM"/>
    <property type="match status" value="1"/>
</dbReference>
<gene>
    <name evidence="12" type="primary">LOC114447086</name>
</gene>
<dbReference type="SUPFAM" id="SSF56112">
    <property type="entry name" value="Protein kinase-like (PK-like)"/>
    <property type="match status" value="1"/>
</dbReference>
<dbReference type="PANTHER" id="PTHR11042">
    <property type="entry name" value="EUKARYOTIC TRANSLATION INITIATION FACTOR 2-ALPHA KINASE EIF2-ALPHA KINASE -RELATED"/>
    <property type="match status" value="1"/>
</dbReference>
<evidence type="ECO:0000313" key="11">
    <source>
        <dbReference type="Proteomes" id="UP000515145"/>
    </source>
</evidence>
<evidence type="ECO:0000256" key="7">
    <source>
        <dbReference type="PROSITE-ProRule" id="PRU10141"/>
    </source>
</evidence>
<dbReference type="Pfam" id="PF00035">
    <property type="entry name" value="dsrm"/>
    <property type="match status" value="3"/>
</dbReference>
<evidence type="ECO:0000256" key="6">
    <source>
        <dbReference type="PROSITE-ProRule" id="PRU00266"/>
    </source>
</evidence>
<dbReference type="Gene3D" id="1.10.510.10">
    <property type="entry name" value="Transferase(Phosphotransferase) domain 1"/>
    <property type="match status" value="1"/>
</dbReference>
<evidence type="ECO:0000256" key="8">
    <source>
        <dbReference type="SAM" id="MobiDB-lite"/>
    </source>
</evidence>
<dbReference type="InterPro" id="IPR014720">
    <property type="entry name" value="dsRBD_dom"/>
</dbReference>
<dbReference type="InterPro" id="IPR044452">
    <property type="entry name" value="EIF2AK2_DSRM_1"/>
</dbReference>
<dbReference type="SUPFAM" id="SSF54768">
    <property type="entry name" value="dsRNA-binding domain-like"/>
    <property type="match status" value="3"/>
</dbReference>
<name>A0A6P7JTV4_9TELE</name>
<dbReference type="Proteomes" id="UP000515145">
    <property type="component" value="Chromosome 15"/>
</dbReference>
<dbReference type="CDD" id="cd19903">
    <property type="entry name" value="DSRM_EIF2AK2_rpt1"/>
    <property type="match status" value="1"/>
</dbReference>
<sequence>METGNHVADLTDYAQRNRLRLQFEDCGTEGPDHNKTFSQRAVIDGTAYPVGVGKSKKDAKKNAARNALQCLRGDVSVTENSAEASASVPQTSINYICWLNQYGQKNGVKIRPVETIRPGTNNVIPCCSFVVGKKTYPAACGKSKREAKEQAAKLVHDDICGSNTAETADENSNNSSAHQEEEFSQSVSDIIDDARSLSVTSTDSSFTKTNYFGIVNSYCQKTGRSCTPLETRRSGPPHSMRFFYILKIDNKEYPEAEGKNKKEAKQRAAKLAWSALQEESDWDSKELAVSFTSTTSDDGTTSTTTHNQSINESSQNVQSNATDSVVFMDSSNPSEAQNAGKSNTEGSSTKSRFTSEFDSIKRLGEGGYGRVYKARNKLMKMFYAIKIVTGTEKALREARALSGLQHANIVRYYDCWMEDSGEGEYSEEQSAASTSQCSSNSSSQYLYIKMELCGKTLRHWITEHNEKTLQDPKRGEESLPIALQIVSGVAYIHSNNLIHRDLKPMNIMFGTDGMVKIGDFGLVTDDGDDGVENLMERTVTGTESYMAPEQTKKNYDRKVDMFALGLIYFELIWKLSTGHERAAIWKELRSQKVPLEFSQKFHQESLIIKSLLCEKPEDRPEAHSLKAKLEEYKHSRENMQENRTV</sequence>
<evidence type="ECO:0000259" key="9">
    <source>
        <dbReference type="PROSITE" id="PS50011"/>
    </source>
</evidence>
<dbReference type="OrthoDB" id="341578at2759"/>
<dbReference type="AlphaFoldDB" id="A0A6P7JTV4"/>
<keyword evidence="11" id="KW-1185">Reference proteome</keyword>
<feature type="compositionally biased region" description="Low complexity" evidence="8">
    <location>
        <begin position="293"/>
        <end position="305"/>
    </location>
</feature>
<dbReference type="InterPro" id="IPR008271">
    <property type="entry name" value="Ser/Thr_kinase_AS"/>
</dbReference>
<evidence type="ECO:0000256" key="1">
    <source>
        <dbReference type="ARBA" id="ARBA00022679"/>
    </source>
</evidence>
<keyword evidence="3" id="KW-0418">Kinase</keyword>
<dbReference type="Gene3D" id="3.30.200.20">
    <property type="entry name" value="Phosphorylase Kinase, domain 1"/>
    <property type="match status" value="1"/>
</dbReference>
<keyword evidence="1" id="KW-0808">Transferase</keyword>
<dbReference type="Gene3D" id="3.30.160.20">
    <property type="match status" value="3"/>
</dbReference>
<feature type="domain" description="Protein kinase" evidence="9">
    <location>
        <begin position="357"/>
        <end position="637"/>
    </location>
</feature>
<feature type="domain" description="DRBM" evidence="10">
    <location>
        <begin position="5"/>
        <end position="73"/>
    </location>
</feature>
<dbReference type="GO" id="GO:0005634">
    <property type="term" value="C:nucleus"/>
    <property type="evidence" value="ECO:0007669"/>
    <property type="project" value="TreeGrafter"/>
</dbReference>
<dbReference type="PROSITE" id="PS50137">
    <property type="entry name" value="DS_RBD"/>
    <property type="match status" value="2"/>
</dbReference>
<evidence type="ECO:0000313" key="12">
    <source>
        <dbReference type="RefSeq" id="XP_028278916.1"/>
    </source>
</evidence>
<dbReference type="RefSeq" id="XP_028278916.1">
    <property type="nucleotide sequence ID" value="XM_028423115.1"/>
</dbReference>
<dbReference type="PROSITE" id="PS00108">
    <property type="entry name" value="PROTEIN_KINASE_ST"/>
    <property type="match status" value="1"/>
</dbReference>
<reference evidence="12" key="1">
    <citation type="submission" date="2025-08" db="UniProtKB">
        <authorList>
            <consortium name="RefSeq"/>
        </authorList>
    </citation>
    <scope>IDENTIFICATION</scope>
</reference>
<dbReference type="InterPro" id="IPR000719">
    <property type="entry name" value="Prot_kinase_dom"/>
</dbReference>
<dbReference type="GO" id="GO:0005737">
    <property type="term" value="C:cytoplasm"/>
    <property type="evidence" value="ECO:0007669"/>
    <property type="project" value="TreeGrafter"/>
</dbReference>
<keyword evidence="6" id="KW-0694">RNA-binding</keyword>